<dbReference type="Proteomes" id="UP000253235">
    <property type="component" value="Unassembled WGS sequence"/>
</dbReference>
<dbReference type="InterPro" id="IPR007055">
    <property type="entry name" value="BON_dom"/>
</dbReference>
<evidence type="ECO:0000313" key="2">
    <source>
        <dbReference type="EMBL" id="RYJ52443.1"/>
    </source>
</evidence>
<name>A0A482TLQ3_9FLAO</name>
<dbReference type="AlphaFoldDB" id="A0A482TLQ3"/>
<protein>
    <submittedName>
        <fullName evidence="2">BON domain-containing protein</fullName>
    </submittedName>
</protein>
<dbReference type="OrthoDB" id="870892at2"/>
<feature type="domain" description="BON" evidence="1">
    <location>
        <begin position="4"/>
        <end position="44"/>
    </location>
</feature>
<comment type="caution">
    <text evidence="2">The sequence shown here is derived from an EMBL/GenBank/DDBJ whole genome shotgun (WGS) entry which is preliminary data.</text>
</comment>
<keyword evidence="3" id="KW-1185">Reference proteome</keyword>
<gene>
    <name evidence="2" type="ORF">DR871_006485</name>
</gene>
<sequence length="44" mass="5042">MVKKIEVVISKYNIILKGTVDYSYQKELASRIAWKATVVINVDN</sequence>
<organism evidence="2 3">
    <name type="scientific">Flavobacterium petrolei</name>
    <dbReference type="NCBI Taxonomy" id="2259594"/>
    <lineage>
        <taxon>Bacteria</taxon>
        <taxon>Pseudomonadati</taxon>
        <taxon>Bacteroidota</taxon>
        <taxon>Flavobacteriia</taxon>
        <taxon>Flavobacteriales</taxon>
        <taxon>Flavobacteriaceae</taxon>
        <taxon>Flavobacterium</taxon>
    </lineage>
</organism>
<proteinExistence type="predicted"/>
<evidence type="ECO:0000313" key="3">
    <source>
        <dbReference type="Proteomes" id="UP000253235"/>
    </source>
</evidence>
<dbReference type="EMBL" id="QNVY02000002">
    <property type="protein sequence ID" value="RYJ52443.1"/>
    <property type="molecule type" value="Genomic_DNA"/>
</dbReference>
<reference evidence="2 3" key="1">
    <citation type="submission" date="2019-01" db="EMBL/GenBank/DDBJ databases">
        <title>Flavobacterium sp. nov. isolated from arctic soil.</title>
        <authorList>
            <person name="Kim D.-U."/>
        </authorList>
    </citation>
    <scope>NUCLEOTIDE SEQUENCE [LARGE SCALE GENOMIC DNA]</scope>
    <source>
        <strain evidence="2 3">Kopri-42</strain>
    </source>
</reference>
<dbReference type="Pfam" id="PF04972">
    <property type="entry name" value="BON"/>
    <property type="match status" value="1"/>
</dbReference>
<accession>A0A482TLQ3</accession>
<evidence type="ECO:0000259" key="1">
    <source>
        <dbReference type="Pfam" id="PF04972"/>
    </source>
</evidence>